<gene>
    <name evidence="5" type="ORF">HERILL_LOCUS1425</name>
</gene>
<reference evidence="5 6" key="1">
    <citation type="submission" date="2020-11" db="EMBL/GenBank/DDBJ databases">
        <authorList>
            <person name="Wallbank WR R."/>
            <person name="Pardo Diaz C."/>
            <person name="Kozak K."/>
            <person name="Martin S."/>
            <person name="Jiggins C."/>
            <person name="Moest M."/>
            <person name="Warren A I."/>
            <person name="Generalovic N T."/>
            <person name="Byers J.R.P. K."/>
            <person name="Montejo-Kovacevich G."/>
            <person name="Yen C E."/>
        </authorList>
    </citation>
    <scope>NUCLEOTIDE SEQUENCE [LARGE SCALE GENOMIC DNA]</scope>
</reference>
<feature type="region of interest" description="Disordered" evidence="3">
    <location>
        <begin position="1"/>
        <end position="74"/>
    </location>
</feature>
<dbReference type="FunCoup" id="A0A7R8UCB9">
    <property type="interactions" value="818"/>
</dbReference>
<dbReference type="GO" id="GO:0005634">
    <property type="term" value="C:nucleus"/>
    <property type="evidence" value="ECO:0007669"/>
    <property type="project" value="TreeGrafter"/>
</dbReference>
<dbReference type="OrthoDB" id="6343844at2759"/>
<evidence type="ECO:0000313" key="6">
    <source>
        <dbReference type="Proteomes" id="UP000594454"/>
    </source>
</evidence>
<feature type="region of interest" description="Disordered" evidence="3">
    <location>
        <begin position="382"/>
        <end position="403"/>
    </location>
</feature>
<dbReference type="GO" id="GO:0005737">
    <property type="term" value="C:cytoplasm"/>
    <property type="evidence" value="ECO:0007669"/>
    <property type="project" value="TreeGrafter"/>
</dbReference>
<evidence type="ECO:0000256" key="1">
    <source>
        <dbReference type="ARBA" id="ARBA00023054"/>
    </source>
</evidence>
<name>A0A7R8UCB9_HERIL</name>
<feature type="compositionally biased region" description="Polar residues" evidence="3">
    <location>
        <begin position="18"/>
        <end position="40"/>
    </location>
</feature>
<feature type="domain" description="NF-kappa-B essential modulator NEMO CC2-LZ" evidence="4">
    <location>
        <begin position="267"/>
        <end position="376"/>
    </location>
</feature>
<dbReference type="GO" id="GO:0043122">
    <property type="term" value="P:regulation of canonical NF-kappaB signal transduction"/>
    <property type="evidence" value="ECO:0007669"/>
    <property type="project" value="TreeGrafter"/>
</dbReference>
<dbReference type="InterPro" id="IPR051301">
    <property type="entry name" value="Optineurin/NFkB_EssMod"/>
</dbReference>
<dbReference type="PANTHER" id="PTHR31553:SF1">
    <property type="entry name" value="NF-KAPPA-B ESSENTIAL MODULATOR"/>
    <property type="match status" value="1"/>
</dbReference>
<dbReference type="EMBL" id="LR899009">
    <property type="protein sequence ID" value="CAD7078140.1"/>
    <property type="molecule type" value="Genomic_DNA"/>
</dbReference>
<dbReference type="Proteomes" id="UP000594454">
    <property type="component" value="Chromosome 1"/>
</dbReference>
<organism evidence="5 6">
    <name type="scientific">Hermetia illucens</name>
    <name type="common">Black soldier fly</name>
    <dbReference type="NCBI Taxonomy" id="343691"/>
    <lineage>
        <taxon>Eukaryota</taxon>
        <taxon>Metazoa</taxon>
        <taxon>Ecdysozoa</taxon>
        <taxon>Arthropoda</taxon>
        <taxon>Hexapoda</taxon>
        <taxon>Insecta</taxon>
        <taxon>Pterygota</taxon>
        <taxon>Neoptera</taxon>
        <taxon>Endopterygota</taxon>
        <taxon>Diptera</taxon>
        <taxon>Brachycera</taxon>
        <taxon>Stratiomyomorpha</taxon>
        <taxon>Stratiomyidae</taxon>
        <taxon>Hermetiinae</taxon>
        <taxon>Hermetia</taxon>
    </lineage>
</organism>
<proteinExistence type="predicted"/>
<protein>
    <recommendedName>
        <fullName evidence="4">NF-kappa-B essential modulator NEMO CC2-LZ domain-containing protein</fullName>
    </recommendedName>
</protein>
<evidence type="ECO:0000259" key="4">
    <source>
        <dbReference type="Pfam" id="PF16516"/>
    </source>
</evidence>
<evidence type="ECO:0000256" key="2">
    <source>
        <dbReference type="SAM" id="Coils"/>
    </source>
</evidence>
<evidence type="ECO:0000313" key="5">
    <source>
        <dbReference type="EMBL" id="CAD7078140.1"/>
    </source>
</evidence>
<keyword evidence="1 2" id="KW-0175">Coiled coil</keyword>
<feature type="compositionally biased region" description="Low complexity" evidence="3">
    <location>
        <begin position="388"/>
        <end position="397"/>
    </location>
</feature>
<dbReference type="Gene3D" id="1.20.5.990">
    <property type="entry name" value="Nemo cc2-lz domain - 1d5 darpin complex"/>
    <property type="match status" value="1"/>
</dbReference>
<dbReference type="GO" id="GO:0070530">
    <property type="term" value="F:K63-linked polyubiquitin modification-dependent protein binding"/>
    <property type="evidence" value="ECO:0007669"/>
    <property type="project" value="TreeGrafter"/>
</dbReference>
<dbReference type="InParanoid" id="A0A7R8UCB9"/>
<sequence>MEAYSSFTDSAELPRSSGRYNTVAGTSENSVSETSLSINSAKCVPAESNTNDEPDQGPQTAKSTSQPCSPIKSIGITSLGENSLPESIASKYLLGKVGEDEMKMYVTSMFPTTVSNSLQPKEVQELQQLIVDHHAYKNQVMIMNTKLENLVKIIEEANKQTQSKHQQEIDQLRKENDALKQELESRIEAIKLSEEMLQKDQFELVQKVSEGKSVMSNISAHLEKLDLQQHNISLLNLNEGAPNVVLDDNTIMKIKSLEFKLSEIKAENLELKDMQKVYIDEINCLKVNLTAAEELLKKAQVDINTLKCKDVEKNELFSQYEEEKKKMKHDLELFKQQLEVYRSDFEIERTAREELAGQKDQLLTDLKLLQRRNQQLIEENEKRFQNVSSPLPSSSATAPPPPRDVLTSNNYVCPICNKIFKTLGPLELHVQNCY</sequence>
<feature type="compositionally biased region" description="Polar residues" evidence="3">
    <location>
        <begin position="56"/>
        <end position="68"/>
    </location>
</feature>
<dbReference type="Pfam" id="PF16516">
    <property type="entry name" value="CC2-LZ"/>
    <property type="match status" value="1"/>
</dbReference>
<dbReference type="InterPro" id="IPR032419">
    <property type="entry name" value="CC2-LZ_dom"/>
</dbReference>
<accession>A0A7R8UCB9</accession>
<dbReference type="AlphaFoldDB" id="A0A7R8UCB9"/>
<feature type="coiled-coil region" evidence="2">
    <location>
        <begin position="140"/>
        <end position="200"/>
    </location>
</feature>
<evidence type="ECO:0000256" key="3">
    <source>
        <dbReference type="SAM" id="MobiDB-lite"/>
    </source>
</evidence>
<keyword evidence="6" id="KW-1185">Reference proteome</keyword>
<dbReference type="PANTHER" id="PTHR31553">
    <property type="entry name" value="NF-KAPPA-B ESSENTIAL MODULATOR"/>
    <property type="match status" value="1"/>
</dbReference>